<accession>A0A160NYZ6</accession>
<proteinExistence type="predicted"/>
<dbReference type="Proteomes" id="UP000217676">
    <property type="component" value="Chromosome"/>
</dbReference>
<gene>
    <name evidence="1" type="ORF">SLA_2177</name>
</gene>
<sequence>MIYEISADQAPPIGDVRELSAGDELHLYDGWKRRPDWIRYLAAAAHAMGRGCVIRQGADLG</sequence>
<organism evidence="1 2">
    <name type="scientific">Streptomyces laurentii</name>
    <dbReference type="NCBI Taxonomy" id="39478"/>
    <lineage>
        <taxon>Bacteria</taxon>
        <taxon>Bacillati</taxon>
        <taxon>Actinomycetota</taxon>
        <taxon>Actinomycetes</taxon>
        <taxon>Kitasatosporales</taxon>
        <taxon>Streptomycetaceae</taxon>
        <taxon>Streptomyces</taxon>
    </lineage>
</organism>
<dbReference type="EMBL" id="AP017424">
    <property type="protein sequence ID" value="BAU83110.1"/>
    <property type="molecule type" value="Genomic_DNA"/>
</dbReference>
<dbReference type="AlphaFoldDB" id="A0A160NYZ6"/>
<dbReference type="RefSeq" id="WP_359875953.1">
    <property type="nucleotide sequence ID" value="NZ_JBEYHT010000016.1"/>
</dbReference>
<keyword evidence="2" id="KW-1185">Reference proteome</keyword>
<name>A0A160NYZ6_STRLU</name>
<evidence type="ECO:0000313" key="2">
    <source>
        <dbReference type="Proteomes" id="UP000217676"/>
    </source>
</evidence>
<protein>
    <submittedName>
        <fullName evidence="1">Uncharacterized protein</fullName>
    </submittedName>
</protein>
<dbReference type="KEGG" id="slau:SLA_2177"/>
<evidence type="ECO:0000313" key="1">
    <source>
        <dbReference type="EMBL" id="BAU83110.1"/>
    </source>
</evidence>
<reference evidence="1 2" key="1">
    <citation type="journal article" date="2016" name="Genome Announc.">
        <title>Complete Genome Sequence of Thiostrepton-Producing Streptomyces laurentii ATCC 31255.</title>
        <authorList>
            <person name="Doi K."/>
            <person name="Fujino Y."/>
            <person name="Nagayoshi Y."/>
            <person name="Ohshima T."/>
            <person name="Ogata S."/>
        </authorList>
    </citation>
    <scope>NUCLEOTIDE SEQUENCE [LARGE SCALE GENOMIC DNA]</scope>
    <source>
        <strain evidence="1 2">ATCC 31255</strain>
    </source>
</reference>